<evidence type="ECO:0000256" key="1">
    <source>
        <dbReference type="SAM" id="MobiDB-lite"/>
    </source>
</evidence>
<dbReference type="Proteomes" id="UP000019376">
    <property type="component" value="Unassembled WGS sequence"/>
</dbReference>
<organism evidence="2 3">
    <name type="scientific">Penicillium oxalicum (strain 114-2 / CGMCC 5302)</name>
    <name type="common">Penicillium decumbens</name>
    <dbReference type="NCBI Taxonomy" id="933388"/>
    <lineage>
        <taxon>Eukaryota</taxon>
        <taxon>Fungi</taxon>
        <taxon>Dikarya</taxon>
        <taxon>Ascomycota</taxon>
        <taxon>Pezizomycotina</taxon>
        <taxon>Eurotiomycetes</taxon>
        <taxon>Eurotiomycetidae</taxon>
        <taxon>Eurotiales</taxon>
        <taxon>Aspergillaceae</taxon>
        <taxon>Penicillium</taxon>
    </lineage>
</organism>
<dbReference type="AlphaFoldDB" id="S7Z6Y7"/>
<evidence type="ECO:0000313" key="3">
    <source>
        <dbReference type="Proteomes" id="UP000019376"/>
    </source>
</evidence>
<sequence length="360" mass="40050">MSISGSAFVTGSGSSSTATFNAVSRATPGFAGIRGAHGLPRSVTSFMRGSVIGNGRPGLFGTIAQGGARNAEFTHNLSGFFWDKTNWQGSARREPSRSLFQACWVVGPASSGREHVGIKKSVILLSGRSLFRSYYYLASKETKLADINNPVVVEYRPYPSYRARRKGIGTKSDRFCDIFDFLVVGSPILKIFLSLISLLKFAILYKVLKRLPSPSKNLTIPKKYRIKLTLSLSRELSSSALLRKRLYRGRNFREIPEGWSHTTSTHGPTSADPLPREERLNTPETDQALSFLPPIVAKAYRTQLRNYIPDDYAKAVIRPYSGTIAQDATRVHLRDYERFFYKVSYLAGVGIPDTDKIIYA</sequence>
<evidence type="ECO:0000313" key="2">
    <source>
        <dbReference type="EMBL" id="EPS26310.1"/>
    </source>
</evidence>
<keyword evidence="3" id="KW-1185">Reference proteome</keyword>
<accession>S7Z6Y7</accession>
<feature type="region of interest" description="Disordered" evidence="1">
    <location>
        <begin position="258"/>
        <end position="277"/>
    </location>
</feature>
<reference evidence="2 3" key="1">
    <citation type="journal article" date="2013" name="PLoS ONE">
        <title>Genomic and secretomic analyses reveal unique features of the lignocellulolytic enzyme system of Penicillium decumbens.</title>
        <authorList>
            <person name="Liu G."/>
            <person name="Zhang L."/>
            <person name="Wei X."/>
            <person name="Zou G."/>
            <person name="Qin Y."/>
            <person name="Ma L."/>
            <person name="Li J."/>
            <person name="Zheng H."/>
            <person name="Wang S."/>
            <person name="Wang C."/>
            <person name="Xun L."/>
            <person name="Zhao G.-P."/>
            <person name="Zhou Z."/>
            <person name="Qu Y."/>
        </authorList>
    </citation>
    <scope>NUCLEOTIDE SEQUENCE [LARGE SCALE GENOMIC DNA]</scope>
    <source>
        <strain evidence="3">114-2 / CGMCC 5302</strain>
    </source>
</reference>
<proteinExistence type="predicted"/>
<dbReference type="EMBL" id="KB644408">
    <property type="protein sequence ID" value="EPS26310.1"/>
    <property type="molecule type" value="Genomic_DNA"/>
</dbReference>
<gene>
    <name evidence="2" type="ORF">PDE_01246</name>
</gene>
<protein>
    <submittedName>
        <fullName evidence="2">Uncharacterized protein</fullName>
    </submittedName>
</protein>
<dbReference type="HOGENOM" id="CLU_769663_0_0_1"/>
<name>S7Z6Y7_PENO1</name>